<dbReference type="GO" id="GO:0005524">
    <property type="term" value="F:ATP binding"/>
    <property type="evidence" value="ECO:0007669"/>
    <property type="project" value="UniProtKB-KW"/>
</dbReference>
<evidence type="ECO:0000256" key="2">
    <source>
        <dbReference type="ARBA" id="ARBA00007145"/>
    </source>
</evidence>
<organism evidence="9">
    <name type="scientific">marine metagenome</name>
    <dbReference type="NCBI Taxonomy" id="408172"/>
    <lineage>
        <taxon>unclassified sequences</taxon>
        <taxon>metagenomes</taxon>
        <taxon>ecological metagenomes</taxon>
    </lineage>
</organism>
<keyword evidence="6" id="KW-0067">ATP-binding</keyword>
<dbReference type="InterPro" id="IPR003694">
    <property type="entry name" value="NAD_synthase"/>
</dbReference>
<dbReference type="Gene3D" id="3.60.110.10">
    <property type="entry name" value="Carbon-nitrogen hydrolase"/>
    <property type="match status" value="1"/>
</dbReference>
<keyword evidence="7" id="KW-0520">NAD</keyword>
<evidence type="ECO:0000256" key="3">
    <source>
        <dbReference type="ARBA" id="ARBA00012743"/>
    </source>
</evidence>
<dbReference type="InterPro" id="IPR022310">
    <property type="entry name" value="NAD/GMP_synthase"/>
</dbReference>
<dbReference type="GO" id="GO:0003952">
    <property type="term" value="F:NAD+ synthase (glutamine-hydrolyzing) activity"/>
    <property type="evidence" value="ECO:0007669"/>
    <property type="project" value="UniProtKB-EC"/>
</dbReference>
<comment type="pathway">
    <text evidence="1">Cofactor biosynthesis; NAD(+) biosynthesis; NAD(+) from deamido-NAD(+) (L-Gln route): step 1/1.</text>
</comment>
<dbReference type="UniPathway" id="UPA00253">
    <property type="reaction ID" value="UER00334"/>
</dbReference>
<keyword evidence="5" id="KW-0547">Nucleotide-binding</keyword>
<comment type="similarity">
    <text evidence="2">In the C-terminal section; belongs to the NAD synthetase family.</text>
</comment>
<keyword evidence="4" id="KW-0436">Ligase</keyword>
<gene>
    <name evidence="9" type="ORF">METZ01_LOCUS6297</name>
</gene>
<dbReference type="Gene3D" id="3.40.50.620">
    <property type="entry name" value="HUPs"/>
    <property type="match status" value="1"/>
</dbReference>
<evidence type="ECO:0000313" key="9">
    <source>
        <dbReference type="EMBL" id="SUZ53443.1"/>
    </source>
</evidence>
<dbReference type="InterPro" id="IPR003010">
    <property type="entry name" value="C-N_Hydrolase"/>
</dbReference>
<dbReference type="InterPro" id="IPR014729">
    <property type="entry name" value="Rossmann-like_a/b/a_fold"/>
</dbReference>
<dbReference type="GO" id="GO:0004359">
    <property type="term" value="F:glutaminase activity"/>
    <property type="evidence" value="ECO:0007669"/>
    <property type="project" value="InterPro"/>
</dbReference>
<dbReference type="PIRSF" id="PIRSF006630">
    <property type="entry name" value="NADS_GAT"/>
    <property type="match status" value="1"/>
</dbReference>
<dbReference type="AlphaFoldDB" id="A0A381NIU7"/>
<dbReference type="NCBIfam" id="TIGR00552">
    <property type="entry name" value="nadE"/>
    <property type="match status" value="1"/>
</dbReference>
<dbReference type="PANTHER" id="PTHR23090:SF9">
    <property type="entry name" value="GLUTAMINE-DEPENDENT NAD(+) SYNTHETASE"/>
    <property type="match status" value="1"/>
</dbReference>
<evidence type="ECO:0000256" key="7">
    <source>
        <dbReference type="ARBA" id="ARBA00023027"/>
    </source>
</evidence>
<dbReference type="Pfam" id="PF02540">
    <property type="entry name" value="NAD_synthase"/>
    <property type="match status" value="1"/>
</dbReference>
<evidence type="ECO:0000256" key="6">
    <source>
        <dbReference type="ARBA" id="ARBA00022840"/>
    </source>
</evidence>
<dbReference type="GO" id="GO:0005737">
    <property type="term" value="C:cytoplasm"/>
    <property type="evidence" value="ECO:0007669"/>
    <property type="project" value="InterPro"/>
</dbReference>
<dbReference type="InterPro" id="IPR014445">
    <property type="entry name" value="Gln-dep_NAD_synthase"/>
</dbReference>
<evidence type="ECO:0000256" key="1">
    <source>
        <dbReference type="ARBA" id="ARBA00005188"/>
    </source>
</evidence>
<dbReference type="GO" id="GO:0009435">
    <property type="term" value="P:NAD+ biosynthetic process"/>
    <property type="evidence" value="ECO:0007669"/>
    <property type="project" value="UniProtKB-UniPathway"/>
</dbReference>
<evidence type="ECO:0000259" key="8">
    <source>
        <dbReference type="PROSITE" id="PS50263"/>
    </source>
</evidence>
<proteinExistence type="inferred from homology"/>
<dbReference type="PROSITE" id="PS50263">
    <property type="entry name" value="CN_HYDROLASE"/>
    <property type="match status" value="1"/>
</dbReference>
<dbReference type="InterPro" id="IPR036526">
    <property type="entry name" value="C-N_Hydrolase_sf"/>
</dbReference>
<name>A0A381NIU7_9ZZZZ</name>
<dbReference type="Pfam" id="PF00795">
    <property type="entry name" value="CN_hydrolase"/>
    <property type="match status" value="1"/>
</dbReference>
<dbReference type="EMBL" id="UINC01000332">
    <property type="protein sequence ID" value="SUZ53443.1"/>
    <property type="molecule type" value="Genomic_DNA"/>
</dbReference>
<sequence>MATRPMSNSEVRPPLRVALVQFKPTKAEVSANVEAIQRTIASQSSSTDLIVFPETSLSGYFLEGGVAESAVTTEELIGLMGSPPDRSPDVVIGFYERWRRRLYNSAVYLEAREGRWKARHVHRKMFLPTYGVFDEARFVEPGTDVQAFETRFGRIGMLICEDMWHSLPAAILALGGAELLVVPSASLARDFSPAGGRSRNLERWEQITAGAALEHGIFVIVAQLVGSEGGKLFFGGSIAVGPDGSFLARGPLLEEAVTLASLDAGSINRSRMASPLLADLEQMLPHLQRSLESTRPHAVLEDSHAPLENEAQEVVGEGLVGEGPVPDKDLGIIHEAELSLDLDLVEKTLIEFIRDEVRRRRGFERVVVGVSGGVDSAVSLALACKALGPENVYGFRLPYRTSSQESLEHAALVLDMTQAQARTIEISDPIDLYVKEYEPEISPLRKGNLMARLRSIILFDQSAKLDALPLGTGNKSERLLGYFTWHADDSPPINPLGDLFKTQVWALAQHLGIPEVIIEKPATADLVKGVTDEDEIGVSYHAADPILFGLVSGYSVEELVRGGFKEDEVELVSKRLQATHWKRELPTVAVLSSSAIGEFYLRPVDY</sequence>
<dbReference type="CDD" id="cd00553">
    <property type="entry name" value="NAD_synthase"/>
    <property type="match status" value="1"/>
</dbReference>
<protein>
    <recommendedName>
        <fullName evidence="3">NAD(+) synthase (glutamine-hydrolyzing)</fullName>
        <ecNumber evidence="3">6.3.5.1</ecNumber>
    </recommendedName>
</protein>
<evidence type="ECO:0000256" key="4">
    <source>
        <dbReference type="ARBA" id="ARBA00022598"/>
    </source>
</evidence>
<dbReference type="SUPFAM" id="SSF56317">
    <property type="entry name" value="Carbon-nitrogen hydrolase"/>
    <property type="match status" value="1"/>
</dbReference>
<evidence type="ECO:0000256" key="5">
    <source>
        <dbReference type="ARBA" id="ARBA00022741"/>
    </source>
</evidence>
<feature type="domain" description="CN hydrolase" evidence="8">
    <location>
        <begin position="15"/>
        <end position="264"/>
    </location>
</feature>
<dbReference type="EC" id="6.3.5.1" evidence="3"/>
<dbReference type="PANTHER" id="PTHR23090">
    <property type="entry name" value="NH 3 /GLUTAMINE-DEPENDENT NAD + SYNTHETASE"/>
    <property type="match status" value="1"/>
</dbReference>
<dbReference type="NCBIfam" id="NF010587">
    <property type="entry name" value="PRK13980.1"/>
    <property type="match status" value="1"/>
</dbReference>
<dbReference type="SUPFAM" id="SSF52402">
    <property type="entry name" value="Adenine nucleotide alpha hydrolases-like"/>
    <property type="match status" value="1"/>
</dbReference>
<accession>A0A381NIU7</accession>
<reference evidence="9" key="1">
    <citation type="submission" date="2018-05" db="EMBL/GenBank/DDBJ databases">
        <authorList>
            <person name="Lanie J.A."/>
            <person name="Ng W.-L."/>
            <person name="Kazmierczak K.M."/>
            <person name="Andrzejewski T.M."/>
            <person name="Davidsen T.M."/>
            <person name="Wayne K.J."/>
            <person name="Tettelin H."/>
            <person name="Glass J.I."/>
            <person name="Rusch D."/>
            <person name="Podicherti R."/>
            <person name="Tsui H.-C.T."/>
            <person name="Winkler M.E."/>
        </authorList>
    </citation>
    <scope>NUCLEOTIDE SEQUENCE</scope>
</reference>